<dbReference type="AlphaFoldDB" id="A0AAN8X9D4"/>
<dbReference type="GO" id="GO:1905244">
    <property type="term" value="P:regulation of modification of synaptic structure"/>
    <property type="evidence" value="ECO:0007669"/>
    <property type="project" value="TreeGrafter"/>
</dbReference>
<dbReference type="GO" id="GO:0098887">
    <property type="term" value="P:neurotransmitter receptor transport, endosome to postsynaptic membrane"/>
    <property type="evidence" value="ECO:0007669"/>
    <property type="project" value="TreeGrafter"/>
</dbReference>
<protein>
    <submittedName>
        <fullName evidence="1">GRIP1 associated protein 1</fullName>
    </submittedName>
</protein>
<dbReference type="GO" id="GO:0098998">
    <property type="term" value="C:extrinsic component of postsynaptic early endosome membrane"/>
    <property type="evidence" value="ECO:0007669"/>
    <property type="project" value="TreeGrafter"/>
</dbReference>
<sequence length="63" mass="7040">GSPPPGVVTEETASLVNRVTDLQQQKWQLEERITHLESSSAAMAEDILKKSAIIQHYCMERTS</sequence>
<dbReference type="InterPro" id="IPR026204">
    <property type="entry name" value="GRIPAP1"/>
</dbReference>
<evidence type="ECO:0000313" key="1">
    <source>
        <dbReference type="EMBL" id="KAK7080281.1"/>
    </source>
</evidence>
<organism evidence="1 2">
    <name type="scientific">Halocaridina rubra</name>
    <name type="common">Hawaiian red shrimp</name>
    <dbReference type="NCBI Taxonomy" id="373956"/>
    <lineage>
        <taxon>Eukaryota</taxon>
        <taxon>Metazoa</taxon>
        <taxon>Ecdysozoa</taxon>
        <taxon>Arthropoda</taxon>
        <taxon>Crustacea</taxon>
        <taxon>Multicrustacea</taxon>
        <taxon>Malacostraca</taxon>
        <taxon>Eumalacostraca</taxon>
        <taxon>Eucarida</taxon>
        <taxon>Decapoda</taxon>
        <taxon>Pleocyemata</taxon>
        <taxon>Caridea</taxon>
        <taxon>Atyoidea</taxon>
        <taxon>Atyidae</taxon>
        <taxon>Halocaridina</taxon>
    </lineage>
</organism>
<dbReference type="EMBL" id="JAXCGZ010006008">
    <property type="protein sequence ID" value="KAK7080281.1"/>
    <property type="molecule type" value="Genomic_DNA"/>
</dbReference>
<dbReference type="GO" id="GO:0099158">
    <property type="term" value="P:regulation of recycling endosome localization within postsynapse"/>
    <property type="evidence" value="ECO:0007669"/>
    <property type="project" value="TreeGrafter"/>
</dbReference>
<dbReference type="Proteomes" id="UP001381693">
    <property type="component" value="Unassembled WGS sequence"/>
</dbReference>
<dbReference type="PANTHER" id="PTHR18978">
    <property type="entry name" value="GRIP-1 ASSOCIATED PROTEIN 1"/>
    <property type="match status" value="1"/>
</dbReference>
<feature type="non-terminal residue" evidence="1">
    <location>
        <position position="63"/>
    </location>
</feature>
<dbReference type="PANTHER" id="PTHR18978:SF1">
    <property type="entry name" value="GRIP1-ASSOCIATED PROTEIN 1"/>
    <property type="match status" value="1"/>
</dbReference>
<reference evidence="1 2" key="1">
    <citation type="submission" date="2023-11" db="EMBL/GenBank/DDBJ databases">
        <title>Halocaridina rubra genome assembly.</title>
        <authorList>
            <person name="Smith C."/>
        </authorList>
    </citation>
    <scope>NUCLEOTIDE SEQUENCE [LARGE SCALE GENOMIC DNA]</scope>
    <source>
        <strain evidence="1">EP-1</strain>
        <tissue evidence="1">Whole</tissue>
    </source>
</reference>
<gene>
    <name evidence="1" type="primary">GRIPAP1_2</name>
    <name evidence="1" type="ORF">SK128_009221</name>
</gene>
<dbReference type="GO" id="GO:0099152">
    <property type="term" value="P:regulation of neurotransmitter receptor transport, endosome to postsynaptic membrane"/>
    <property type="evidence" value="ECO:0007669"/>
    <property type="project" value="TreeGrafter"/>
</dbReference>
<proteinExistence type="predicted"/>
<dbReference type="GO" id="GO:0098978">
    <property type="term" value="C:glutamatergic synapse"/>
    <property type="evidence" value="ECO:0007669"/>
    <property type="project" value="TreeGrafter"/>
</dbReference>
<keyword evidence="2" id="KW-1185">Reference proteome</keyword>
<comment type="caution">
    <text evidence="1">The sequence shown here is derived from an EMBL/GenBank/DDBJ whole genome shotgun (WGS) entry which is preliminary data.</text>
</comment>
<dbReference type="GO" id="GO:0098837">
    <property type="term" value="C:postsynaptic recycling endosome"/>
    <property type="evidence" value="ECO:0007669"/>
    <property type="project" value="TreeGrafter"/>
</dbReference>
<accession>A0AAN8X9D4</accession>
<feature type="non-terminal residue" evidence="1">
    <location>
        <position position="1"/>
    </location>
</feature>
<evidence type="ECO:0000313" key="2">
    <source>
        <dbReference type="Proteomes" id="UP001381693"/>
    </source>
</evidence>
<name>A0AAN8X9D4_HALRR</name>